<dbReference type="Gene3D" id="3.40.50.1820">
    <property type="entry name" value="alpha/beta hydrolase"/>
    <property type="match status" value="1"/>
</dbReference>
<keyword evidence="2" id="KW-0378">Hydrolase</keyword>
<dbReference type="RefSeq" id="WP_136460539.1">
    <property type="nucleotide sequence ID" value="NZ_SRSF01000013.1"/>
</dbReference>
<dbReference type="PANTHER" id="PTHR12277">
    <property type="entry name" value="ALPHA/BETA HYDROLASE DOMAIN-CONTAINING PROTEIN"/>
    <property type="match status" value="1"/>
</dbReference>
<dbReference type="AlphaFoldDB" id="A0A4S4NA73"/>
<dbReference type="GO" id="GO:0016787">
    <property type="term" value="F:hydrolase activity"/>
    <property type="evidence" value="ECO:0007669"/>
    <property type="project" value="UniProtKB-KW"/>
</dbReference>
<dbReference type="InterPro" id="IPR022742">
    <property type="entry name" value="Hydrolase_4"/>
</dbReference>
<evidence type="ECO:0000313" key="3">
    <source>
        <dbReference type="Proteomes" id="UP000308528"/>
    </source>
</evidence>
<keyword evidence="3" id="KW-1185">Reference proteome</keyword>
<name>A0A4S4NA73_9BACT</name>
<gene>
    <name evidence="2" type="ORF">E4021_16770</name>
</gene>
<dbReference type="SUPFAM" id="SSF53474">
    <property type="entry name" value="alpha/beta-Hydrolases"/>
    <property type="match status" value="1"/>
</dbReference>
<accession>A0A4S4NA73</accession>
<comment type="caution">
    <text evidence="2">The sequence shown here is derived from an EMBL/GenBank/DDBJ whole genome shotgun (WGS) entry which is preliminary data.</text>
</comment>
<dbReference type="OrthoDB" id="9777090at2"/>
<dbReference type="Pfam" id="PF12146">
    <property type="entry name" value="Hydrolase_4"/>
    <property type="match status" value="1"/>
</dbReference>
<proteinExistence type="predicted"/>
<dbReference type="Proteomes" id="UP000308528">
    <property type="component" value="Unassembled WGS sequence"/>
</dbReference>
<evidence type="ECO:0000313" key="2">
    <source>
        <dbReference type="EMBL" id="THH34968.1"/>
    </source>
</evidence>
<dbReference type="PANTHER" id="PTHR12277:SF81">
    <property type="entry name" value="PROTEIN ABHD13"/>
    <property type="match status" value="1"/>
</dbReference>
<dbReference type="EMBL" id="SRSF01000013">
    <property type="protein sequence ID" value="THH34968.1"/>
    <property type="molecule type" value="Genomic_DNA"/>
</dbReference>
<dbReference type="InterPro" id="IPR029058">
    <property type="entry name" value="AB_hydrolase_fold"/>
</dbReference>
<feature type="domain" description="Serine aminopeptidase S33" evidence="1">
    <location>
        <begin position="69"/>
        <end position="193"/>
    </location>
</feature>
<sequence length="261" mass="29116">MNWIKRIILFLLVAYAILCAGLYAFQESVIFRPRQLPADYEFGVGEEMTLHTPDGVPLNVLAFQKPGAEGAILFLHGNRGSNRRSLRQTEGLVDAAYDLYLFDYRGYGKSGGAIVSEEQLFADAQIVYDSLRARYAEENIIVVGYSLGTGMASYLAANNHPRHCVLAAPYASITAMKNLWLWMVPDFILKYPLNTRENVARANCPVTVLHGQQDELIPFAMAEEIKEAAPERVELIPLPSSGHRGVILDPLFTETVLRLIK</sequence>
<reference evidence="2 3" key="1">
    <citation type="submission" date="2019-04" db="EMBL/GenBank/DDBJ databases">
        <title>Lewinella litorea sp. nov., isolated from a marine sand.</title>
        <authorList>
            <person name="Yoon J.-H."/>
        </authorList>
    </citation>
    <scope>NUCLEOTIDE SEQUENCE [LARGE SCALE GENOMIC DNA]</scope>
    <source>
        <strain evidence="2 3">HSMS-39</strain>
    </source>
</reference>
<organism evidence="2 3">
    <name type="scientific">Neolewinella litorea</name>
    <dbReference type="NCBI Taxonomy" id="2562452"/>
    <lineage>
        <taxon>Bacteria</taxon>
        <taxon>Pseudomonadati</taxon>
        <taxon>Bacteroidota</taxon>
        <taxon>Saprospiria</taxon>
        <taxon>Saprospirales</taxon>
        <taxon>Lewinellaceae</taxon>
        <taxon>Neolewinella</taxon>
    </lineage>
</organism>
<evidence type="ECO:0000259" key="1">
    <source>
        <dbReference type="Pfam" id="PF12146"/>
    </source>
</evidence>
<protein>
    <submittedName>
        <fullName evidence="2">Alpha/beta fold hydrolase</fullName>
    </submittedName>
</protein>